<organism evidence="2 3">
    <name type="scientific">Hirsutella minnesotensis 3608</name>
    <dbReference type="NCBI Taxonomy" id="1043627"/>
    <lineage>
        <taxon>Eukaryota</taxon>
        <taxon>Fungi</taxon>
        <taxon>Dikarya</taxon>
        <taxon>Ascomycota</taxon>
        <taxon>Pezizomycotina</taxon>
        <taxon>Sordariomycetes</taxon>
        <taxon>Hypocreomycetidae</taxon>
        <taxon>Hypocreales</taxon>
        <taxon>Ophiocordycipitaceae</taxon>
        <taxon>Hirsutella</taxon>
    </lineage>
</organism>
<dbReference type="OrthoDB" id="5094486at2759"/>
<keyword evidence="3" id="KW-1185">Reference proteome</keyword>
<proteinExistence type="predicted"/>
<dbReference type="EMBL" id="KQ031139">
    <property type="protein sequence ID" value="KJZ67958.1"/>
    <property type="molecule type" value="Genomic_DNA"/>
</dbReference>
<gene>
    <name evidence="2" type="ORF">HIM_12652</name>
</gene>
<feature type="compositionally biased region" description="Basic and acidic residues" evidence="1">
    <location>
        <begin position="46"/>
        <end position="72"/>
    </location>
</feature>
<feature type="compositionally biased region" description="Basic and acidic residues" evidence="1">
    <location>
        <begin position="1"/>
        <end position="25"/>
    </location>
</feature>
<reference evidence="2 3" key="1">
    <citation type="journal article" date="2014" name="Genome Biol. Evol.">
        <title>Comparative genomics and transcriptomics analyses reveal divergent lifestyle features of nematode endoparasitic fungus Hirsutella minnesotensis.</title>
        <authorList>
            <person name="Lai Y."/>
            <person name="Liu K."/>
            <person name="Zhang X."/>
            <person name="Zhang X."/>
            <person name="Li K."/>
            <person name="Wang N."/>
            <person name="Shu C."/>
            <person name="Wu Y."/>
            <person name="Wang C."/>
            <person name="Bushley K.E."/>
            <person name="Xiang M."/>
            <person name="Liu X."/>
        </authorList>
    </citation>
    <scope>NUCLEOTIDE SEQUENCE [LARGE SCALE GENOMIC DNA]</scope>
    <source>
        <strain evidence="2 3">3608</strain>
    </source>
</reference>
<dbReference type="Proteomes" id="UP000054481">
    <property type="component" value="Unassembled WGS sequence"/>
</dbReference>
<protein>
    <submittedName>
        <fullName evidence="2">Uncharacterized protein</fullName>
    </submittedName>
</protein>
<evidence type="ECO:0000313" key="3">
    <source>
        <dbReference type="Proteomes" id="UP000054481"/>
    </source>
</evidence>
<feature type="region of interest" description="Disordered" evidence="1">
    <location>
        <begin position="1"/>
        <end position="121"/>
    </location>
</feature>
<name>A0A0F7ZQJ2_9HYPO</name>
<sequence>MPREHPATVSPEEVRRTLRDLESRRSYQRRSYQRRSYQRRSQTVRVPHDEILRALHDMDRQRAQDRARRREAQYQYAADTQPPATPSPKRPREEQALPTPPPTQPRRSPKRPRPMRETVQLQRDSVRSTLHHYDACFRVKEQASSTRSWCDEVPVALQEEAAKSFYQAVTEERTLPISHCVFCYRKTPPCELSTVQCEGSSVTLPAAGDQDYPEV</sequence>
<accession>A0A0F7ZQJ2</accession>
<dbReference type="AlphaFoldDB" id="A0A0F7ZQJ2"/>
<evidence type="ECO:0000256" key="1">
    <source>
        <dbReference type="SAM" id="MobiDB-lite"/>
    </source>
</evidence>
<feature type="compositionally biased region" description="Basic residues" evidence="1">
    <location>
        <begin position="26"/>
        <end position="38"/>
    </location>
</feature>
<evidence type="ECO:0000313" key="2">
    <source>
        <dbReference type="EMBL" id="KJZ67958.1"/>
    </source>
</evidence>